<dbReference type="Pfam" id="PF04055">
    <property type="entry name" value="Radical_SAM"/>
    <property type="match status" value="1"/>
</dbReference>
<dbReference type="PROSITE" id="PS51918">
    <property type="entry name" value="RADICAL_SAM"/>
    <property type="match status" value="1"/>
</dbReference>
<protein>
    <submittedName>
        <fullName evidence="2">Coproporphyrinogen dehydrogenase</fullName>
    </submittedName>
</protein>
<dbReference type="CDD" id="cd01335">
    <property type="entry name" value="Radical_SAM"/>
    <property type="match status" value="1"/>
</dbReference>
<evidence type="ECO:0000313" key="2">
    <source>
        <dbReference type="EMBL" id="ARD23129.1"/>
    </source>
</evidence>
<dbReference type="EMBL" id="CP020472">
    <property type="protein sequence ID" value="ARD23129.1"/>
    <property type="molecule type" value="Genomic_DNA"/>
</dbReference>
<dbReference type="InterPro" id="IPR007197">
    <property type="entry name" value="rSAM"/>
</dbReference>
<evidence type="ECO:0000313" key="3">
    <source>
        <dbReference type="Proteomes" id="UP000191820"/>
    </source>
</evidence>
<organism evidence="2 3">
    <name type="scientific">Shewanella japonica</name>
    <dbReference type="NCBI Taxonomy" id="93973"/>
    <lineage>
        <taxon>Bacteria</taxon>
        <taxon>Pseudomonadati</taxon>
        <taxon>Pseudomonadota</taxon>
        <taxon>Gammaproteobacteria</taxon>
        <taxon>Alteromonadales</taxon>
        <taxon>Shewanellaceae</taxon>
        <taxon>Shewanella</taxon>
    </lineage>
</organism>
<dbReference type="Proteomes" id="UP000191820">
    <property type="component" value="Chromosome"/>
</dbReference>
<keyword evidence="3" id="KW-1185">Reference proteome</keyword>
<dbReference type="PANTHER" id="PTHR13932:SF5">
    <property type="entry name" value="RADICAL S-ADENOSYL METHIONINE DOMAIN-CONTAINING PROTEIN 1, MITOCHONDRIAL"/>
    <property type="match status" value="1"/>
</dbReference>
<dbReference type="SFLD" id="SFLDS00029">
    <property type="entry name" value="Radical_SAM"/>
    <property type="match status" value="1"/>
</dbReference>
<reference evidence="2 3" key="1">
    <citation type="submission" date="2017-03" db="EMBL/GenBank/DDBJ databases">
        <title>Genome sequencing of Shewanella japonica KCTC 22435.</title>
        <authorList>
            <person name="Kim K.M."/>
        </authorList>
    </citation>
    <scope>NUCLEOTIDE SEQUENCE [LARGE SCALE GENOMIC DNA]</scope>
    <source>
        <strain evidence="2 3">KCTC 22435</strain>
    </source>
</reference>
<dbReference type="InterPro" id="IPR058240">
    <property type="entry name" value="rSAM_sf"/>
</dbReference>
<dbReference type="RefSeq" id="WP_080916204.1">
    <property type="nucleotide sequence ID" value="NZ_CANMJJ010000005.1"/>
</dbReference>
<dbReference type="SMART" id="SM00729">
    <property type="entry name" value="Elp3"/>
    <property type="match status" value="1"/>
</dbReference>
<feature type="domain" description="Radical SAM core" evidence="1">
    <location>
        <begin position="45"/>
        <end position="269"/>
    </location>
</feature>
<dbReference type="InterPro" id="IPR034505">
    <property type="entry name" value="Coproporphyrinogen-III_oxidase"/>
</dbReference>
<dbReference type="SFLD" id="SFLDG01065">
    <property type="entry name" value="anaerobic_coproporphyrinogen-I"/>
    <property type="match status" value="1"/>
</dbReference>
<dbReference type="InterPro" id="IPR006638">
    <property type="entry name" value="Elp3/MiaA/NifB-like_rSAM"/>
</dbReference>
<proteinExistence type="predicted"/>
<dbReference type="InterPro" id="IPR023404">
    <property type="entry name" value="rSAM_horseshoe"/>
</dbReference>
<dbReference type="PANTHER" id="PTHR13932">
    <property type="entry name" value="COPROPORPHYRINIGEN III OXIDASE"/>
    <property type="match status" value="1"/>
</dbReference>
<sequence length="454" mass="50863">MKNYLSNSRLNLATNSLDWVMGHTIKQSLSLKDAVPLDGIQQLAVPEKPIETLYIHIPFCHTLCRFCSFHKIKFNEGVAKTYFKALRQEIRTVIAQGYRFNRVYIGGGTTTILEDELIKTIELIKSITTIREVSCESDPIYFKEGNPHLLKGLVDRMSIGVQSFDDKILKASGRFEKFGSGLQQAEYVSRAIEVIPTVNLDMMYGFKMQTPETVANDLAQTIRLSPDQITTYPLTVGIGQNRKKAGCLAGQPEELWPQFLAVKEALAERYIMEFPWTFSRNFGQPVENKYVLDGEDCFGVGSGAFGRFGEQFRISSFDIPDYIERIQSNQTGTSYTKPLDNKALLQHHLMMMMGHGLLDNAQFKAHTGKTLWQAFPLEMSYLISAGALNKQGSNYVTTPAGQFIGLKMFSGFLAGMDFLREQARELPLSMKSDSEASANNSIANETKTDSGIIV</sequence>
<dbReference type="Gene3D" id="3.80.30.20">
    <property type="entry name" value="tm_1862 like domain"/>
    <property type="match status" value="1"/>
</dbReference>
<name>A0ABM6JPU2_9GAMM</name>
<gene>
    <name evidence="2" type="ORF">SJ2017_2848</name>
</gene>
<dbReference type="NCBIfam" id="NF006385">
    <property type="entry name" value="PRK08629.1"/>
    <property type="match status" value="1"/>
</dbReference>
<evidence type="ECO:0000259" key="1">
    <source>
        <dbReference type="PROSITE" id="PS51918"/>
    </source>
</evidence>
<accession>A0ABM6JPU2</accession>
<dbReference type="SUPFAM" id="SSF102114">
    <property type="entry name" value="Radical SAM enzymes"/>
    <property type="match status" value="1"/>
</dbReference>